<dbReference type="EMBL" id="PVLV01000644">
    <property type="protein sequence ID" value="PRH75869.1"/>
    <property type="molecule type" value="Genomic_DNA"/>
</dbReference>
<keyword evidence="1" id="KW-0723">Serine/threonine-protein kinase</keyword>
<keyword evidence="1" id="KW-0418">Kinase</keyword>
<reference evidence="3 4" key="1">
    <citation type="submission" date="2018-03" db="EMBL/GenBank/DDBJ databases">
        <title>Novel Streptomyces sp. from soil.</title>
        <authorList>
            <person name="Tan G.Y.A."/>
            <person name="Lee Z.Y."/>
        </authorList>
    </citation>
    <scope>NUCLEOTIDE SEQUENCE [LARGE SCALE GENOMIC DNA]</scope>
    <source>
        <strain evidence="3 4">ST5x</strain>
    </source>
</reference>
<dbReference type="AlphaFoldDB" id="A0A2S9PN52"/>
<name>A0A2S9PN52_9ACTN</name>
<feature type="domain" description="Histidine kinase/HSP90-like ATPase" evidence="2">
    <location>
        <begin position="21"/>
        <end position="126"/>
    </location>
</feature>
<accession>A0A2S9PN52</accession>
<evidence type="ECO:0000259" key="2">
    <source>
        <dbReference type="Pfam" id="PF13581"/>
    </source>
</evidence>
<evidence type="ECO:0000313" key="4">
    <source>
        <dbReference type="Proteomes" id="UP000239322"/>
    </source>
</evidence>
<dbReference type="GO" id="GO:0005524">
    <property type="term" value="F:ATP binding"/>
    <property type="evidence" value="ECO:0007669"/>
    <property type="project" value="UniProtKB-KW"/>
</dbReference>
<evidence type="ECO:0000256" key="1">
    <source>
        <dbReference type="ARBA" id="ARBA00022527"/>
    </source>
</evidence>
<gene>
    <name evidence="3" type="ORF">C6N75_28665</name>
</gene>
<evidence type="ECO:0000313" key="3">
    <source>
        <dbReference type="EMBL" id="PRH75869.1"/>
    </source>
</evidence>
<dbReference type="PANTHER" id="PTHR35526:SF3">
    <property type="entry name" value="ANTI-SIGMA-F FACTOR RSBW"/>
    <property type="match status" value="1"/>
</dbReference>
<dbReference type="GO" id="GO:0004674">
    <property type="term" value="F:protein serine/threonine kinase activity"/>
    <property type="evidence" value="ECO:0007669"/>
    <property type="project" value="UniProtKB-KW"/>
</dbReference>
<dbReference type="SUPFAM" id="SSF55874">
    <property type="entry name" value="ATPase domain of HSP90 chaperone/DNA topoisomerase II/histidine kinase"/>
    <property type="match status" value="1"/>
</dbReference>
<keyword evidence="3" id="KW-0067">ATP-binding</keyword>
<dbReference type="Pfam" id="PF13581">
    <property type="entry name" value="HATPase_c_2"/>
    <property type="match status" value="1"/>
</dbReference>
<dbReference type="InterPro" id="IPR003594">
    <property type="entry name" value="HATPase_dom"/>
</dbReference>
<protein>
    <submittedName>
        <fullName evidence="3">ATP-binding protein</fullName>
    </submittedName>
</protein>
<dbReference type="CDD" id="cd16936">
    <property type="entry name" value="HATPase_RsbW-like"/>
    <property type="match status" value="1"/>
</dbReference>
<dbReference type="Gene3D" id="3.30.565.10">
    <property type="entry name" value="Histidine kinase-like ATPase, C-terminal domain"/>
    <property type="match status" value="1"/>
</dbReference>
<dbReference type="PANTHER" id="PTHR35526">
    <property type="entry name" value="ANTI-SIGMA-F FACTOR RSBW-RELATED"/>
    <property type="match status" value="1"/>
</dbReference>
<proteinExistence type="predicted"/>
<dbReference type="RefSeq" id="WP_105871770.1">
    <property type="nucleotide sequence ID" value="NZ_PVLV01000644.1"/>
</dbReference>
<sequence>MGGSSVRAVGWARSLPMTSTAKEARDWARAHLASLDWTAKAPDTVDSVLLAISELVTNAHVHAHSSAQLVLTWDTGCLHVAVHDSSDRLPEAHPPSTERLGGRGMFIVDALADTWQARPCADGKLVMACFQPPAEALNESS</sequence>
<dbReference type="OrthoDB" id="3853431at2"/>
<dbReference type="Proteomes" id="UP000239322">
    <property type="component" value="Unassembled WGS sequence"/>
</dbReference>
<keyword evidence="3" id="KW-0547">Nucleotide-binding</keyword>
<comment type="caution">
    <text evidence="3">The sequence shown here is derived from an EMBL/GenBank/DDBJ whole genome shotgun (WGS) entry which is preliminary data.</text>
</comment>
<dbReference type="InterPro" id="IPR036890">
    <property type="entry name" value="HATPase_C_sf"/>
</dbReference>
<organism evidence="3 4">
    <name type="scientific">Streptomyces solincola</name>
    <dbReference type="NCBI Taxonomy" id="2100817"/>
    <lineage>
        <taxon>Bacteria</taxon>
        <taxon>Bacillati</taxon>
        <taxon>Actinomycetota</taxon>
        <taxon>Actinomycetes</taxon>
        <taxon>Kitasatosporales</taxon>
        <taxon>Streptomycetaceae</taxon>
        <taxon>Streptomyces</taxon>
    </lineage>
</organism>
<dbReference type="InterPro" id="IPR050267">
    <property type="entry name" value="Anti-sigma-factor_SerPK"/>
</dbReference>
<keyword evidence="1" id="KW-0808">Transferase</keyword>
<keyword evidence="4" id="KW-1185">Reference proteome</keyword>